<evidence type="ECO:0000313" key="6">
    <source>
        <dbReference type="EMBL" id="MFD1947049.1"/>
    </source>
</evidence>
<name>A0ABW4TMQ7_9ACTN</name>
<keyword evidence="2" id="KW-0479">Metal-binding</keyword>
<dbReference type="Pfam" id="PF00753">
    <property type="entry name" value="Lactamase_B"/>
    <property type="match status" value="1"/>
</dbReference>
<feature type="domain" description="Metallo-beta-lactamase" evidence="5">
    <location>
        <begin position="26"/>
        <end position="260"/>
    </location>
</feature>
<comment type="similarity">
    <text evidence="1">Belongs to the metallo-beta-lactamase superfamily.</text>
</comment>
<proteinExistence type="inferred from homology"/>
<dbReference type="InterPro" id="IPR036866">
    <property type="entry name" value="RibonucZ/Hydroxyglut_hydro"/>
</dbReference>
<dbReference type="PANTHER" id="PTHR42978">
    <property type="entry name" value="QUORUM-QUENCHING LACTONASE YTNP-RELATED-RELATED"/>
    <property type="match status" value="1"/>
</dbReference>
<keyword evidence="4" id="KW-0862">Zinc</keyword>
<organism evidence="6 7">
    <name type="scientific">Nocardioides aestuarii</name>
    <dbReference type="NCBI Taxonomy" id="252231"/>
    <lineage>
        <taxon>Bacteria</taxon>
        <taxon>Bacillati</taxon>
        <taxon>Actinomycetota</taxon>
        <taxon>Actinomycetes</taxon>
        <taxon>Propionibacteriales</taxon>
        <taxon>Nocardioidaceae</taxon>
        <taxon>Nocardioides</taxon>
    </lineage>
</organism>
<protein>
    <submittedName>
        <fullName evidence="6">MBL fold metallo-hydrolase</fullName>
    </submittedName>
</protein>
<dbReference type="EMBL" id="JBHUGD010000003">
    <property type="protein sequence ID" value="MFD1947049.1"/>
    <property type="molecule type" value="Genomic_DNA"/>
</dbReference>
<accession>A0ABW4TMQ7</accession>
<evidence type="ECO:0000256" key="1">
    <source>
        <dbReference type="ARBA" id="ARBA00007749"/>
    </source>
</evidence>
<keyword evidence="3" id="KW-0378">Hydrolase</keyword>
<dbReference type="RefSeq" id="WP_343917779.1">
    <property type="nucleotide sequence ID" value="NZ_BAAAJT010000002.1"/>
</dbReference>
<reference evidence="7" key="1">
    <citation type="journal article" date="2019" name="Int. J. Syst. Evol. Microbiol.">
        <title>The Global Catalogue of Microorganisms (GCM) 10K type strain sequencing project: providing services to taxonomists for standard genome sequencing and annotation.</title>
        <authorList>
            <consortium name="The Broad Institute Genomics Platform"/>
            <consortium name="The Broad Institute Genome Sequencing Center for Infectious Disease"/>
            <person name="Wu L."/>
            <person name="Ma J."/>
        </authorList>
    </citation>
    <scope>NUCLEOTIDE SEQUENCE [LARGE SCALE GENOMIC DNA]</scope>
    <source>
        <strain evidence="7">CGMCC 1.12477</strain>
    </source>
</reference>
<dbReference type="PANTHER" id="PTHR42978:SF3">
    <property type="entry name" value="BLR3078 PROTEIN"/>
    <property type="match status" value="1"/>
</dbReference>
<comment type="caution">
    <text evidence="6">The sequence shown here is derived from an EMBL/GenBank/DDBJ whole genome shotgun (WGS) entry which is preliminary data.</text>
</comment>
<dbReference type="CDD" id="cd07742">
    <property type="entry name" value="metallo-hydrolase-like_MBL-fold"/>
    <property type="match status" value="1"/>
</dbReference>
<evidence type="ECO:0000256" key="3">
    <source>
        <dbReference type="ARBA" id="ARBA00022801"/>
    </source>
</evidence>
<gene>
    <name evidence="6" type="ORF">ACFSDE_09615</name>
</gene>
<dbReference type="Gene3D" id="3.60.15.10">
    <property type="entry name" value="Ribonuclease Z/Hydroxyacylglutathione hydrolase-like"/>
    <property type="match status" value="1"/>
</dbReference>
<dbReference type="SUPFAM" id="SSF56281">
    <property type="entry name" value="Metallo-hydrolase/oxidoreductase"/>
    <property type="match status" value="1"/>
</dbReference>
<dbReference type="InterPro" id="IPR051013">
    <property type="entry name" value="MBL_superfamily_lactonases"/>
</dbReference>
<sequence>MIHHLNCGTLRPHGSLGGRLAPTALVAHCLLVERPDGLLLVDTGFGRDDVAQPARLGRPFVAGLRPALEEGETAAAQVEALGHSTADVTDIVLTHLDLDHAGGIADFPRARIHVHQAELDAATSPSVRERARYVAAQWAHGPQWVTHRVEGEEWCGFGAVTALGDDVLLVPLHGHTRGHCGVAVRRPADQGGGWLLHAGDSYFDAGEKETPRHAKPGLRLFQRLMAVDDAQRRANQQRLRDLHAAQTTWPDNPVTVFSAHDPTELAALQTP</sequence>
<keyword evidence="7" id="KW-1185">Reference proteome</keyword>
<evidence type="ECO:0000256" key="4">
    <source>
        <dbReference type="ARBA" id="ARBA00022833"/>
    </source>
</evidence>
<evidence type="ECO:0000259" key="5">
    <source>
        <dbReference type="SMART" id="SM00849"/>
    </source>
</evidence>
<dbReference type="InterPro" id="IPR001279">
    <property type="entry name" value="Metallo-B-lactamas"/>
</dbReference>
<dbReference type="SMART" id="SM00849">
    <property type="entry name" value="Lactamase_B"/>
    <property type="match status" value="1"/>
</dbReference>
<dbReference type="Proteomes" id="UP001597351">
    <property type="component" value="Unassembled WGS sequence"/>
</dbReference>
<evidence type="ECO:0000313" key="7">
    <source>
        <dbReference type="Proteomes" id="UP001597351"/>
    </source>
</evidence>
<evidence type="ECO:0000256" key="2">
    <source>
        <dbReference type="ARBA" id="ARBA00022723"/>
    </source>
</evidence>